<accession>A0A502FYL9</accession>
<gene>
    <name evidence="3" type="ORF">EAH76_04705</name>
</gene>
<feature type="region of interest" description="Disordered" evidence="1">
    <location>
        <begin position="20"/>
        <end position="59"/>
    </location>
</feature>
<dbReference type="Pfam" id="PF05036">
    <property type="entry name" value="SPOR"/>
    <property type="match status" value="1"/>
</dbReference>
<comment type="caution">
    <text evidence="3">The sequence shown here is derived from an EMBL/GenBank/DDBJ whole genome shotgun (WGS) entry which is preliminary data.</text>
</comment>
<dbReference type="Proteomes" id="UP000319931">
    <property type="component" value="Unassembled WGS sequence"/>
</dbReference>
<evidence type="ECO:0000256" key="1">
    <source>
        <dbReference type="SAM" id="MobiDB-lite"/>
    </source>
</evidence>
<dbReference type="PANTHER" id="PTHR34183:SF8">
    <property type="entry name" value="ENDOLYTIC PEPTIDOGLYCAN TRANSGLYCOSYLASE RLPA-RELATED"/>
    <property type="match status" value="1"/>
</dbReference>
<dbReference type="OrthoDB" id="9779128at2"/>
<feature type="region of interest" description="Disordered" evidence="1">
    <location>
        <begin position="193"/>
        <end position="217"/>
    </location>
</feature>
<sequence>MAPLFGLALLSALLAPDSTVQRDLRDPPVLPSATAVPAPDVPPEVAQGSGPRGTSGEVHEDGVGYAAVLAGPPEGRWANVVIGVGHPTLAPGTPVELTALDSGRTIVAMVVAPSSGAVVALSPGAAQALGVGDHAGVRVRTVVTSPQDLRALQAGQAASPRLDAPPTLLVALRHKLPNERVATVPRLPSRPAVSAIRPAPAPQRPAPVKPRPVPEIEPPVRAKPAAVQVPARGGLMVQIAALSSGERAAALAKQLGGRVAPLGKLYRVQLGPFADSAAAQRARDGAARRGYADARIFHTD</sequence>
<feature type="domain" description="SPOR" evidence="2">
    <location>
        <begin position="232"/>
        <end position="291"/>
    </location>
</feature>
<feature type="compositionally biased region" description="Low complexity" evidence="1">
    <location>
        <begin position="31"/>
        <end position="46"/>
    </location>
</feature>
<evidence type="ECO:0000313" key="3">
    <source>
        <dbReference type="EMBL" id="TPG54013.1"/>
    </source>
</evidence>
<dbReference type="InterPro" id="IPR007730">
    <property type="entry name" value="SPOR-like_dom"/>
</dbReference>
<dbReference type="SUPFAM" id="SSF110997">
    <property type="entry name" value="Sporulation related repeat"/>
    <property type="match status" value="1"/>
</dbReference>
<dbReference type="AlphaFoldDB" id="A0A502FYL9"/>
<evidence type="ECO:0000313" key="4">
    <source>
        <dbReference type="Proteomes" id="UP000319931"/>
    </source>
</evidence>
<dbReference type="Gene3D" id="3.30.70.1070">
    <property type="entry name" value="Sporulation related repeat"/>
    <property type="match status" value="1"/>
</dbReference>
<evidence type="ECO:0000259" key="2">
    <source>
        <dbReference type="Pfam" id="PF05036"/>
    </source>
</evidence>
<dbReference type="EMBL" id="RCZC01000002">
    <property type="protein sequence ID" value="TPG54013.1"/>
    <property type="molecule type" value="Genomic_DNA"/>
</dbReference>
<feature type="compositionally biased region" description="Pro residues" evidence="1">
    <location>
        <begin position="199"/>
        <end position="211"/>
    </location>
</feature>
<reference evidence="3 4" key="1">
    <citation type="journal article" date="2019" name="Environ. Microbiol.">
        <title>Species interactions and distinct microbial communities in high Arctic permafrost affected cryosols are associated with the CH4 and CO2 gas fluxes.</title>
        <authorList>
            <person name="Altshuler I."/>
            <person name="Hamel J."/>
            <person name="Turney S."/>
            <person name="Magnuson E."/>
            <person name="Levesque R."/>
            <person name="Greer C."/>
            <person name="Whyte L.G."/>
        </authorList>
    </citation>
    <scope>NUCLEOTIDE SEQUENCE [LARGE SCALE GENOMIC DNA]</scope>
    <source>
        <strain evidence="3 4">E6.1</strain>
    </source>
</reference>
<dbReference type="InterPro" id="IPR036680">
    <property type="entry name" value="SPOR-like_sf"/>
</dbReference>
<dbReference type="GO" id="GO:0042834">
    <property type="term" value="F:peptidoglycan binding"/>
    <property type="evidence" value="ECO:0007669"/>
    <property type="project" value="InterPro"/>
</dbReference>
<organism evidence="3 4">
    <name type="scientific">Sphingomonas glacialis</name>
    <dbReference type="NCBI Taxonomy" id="658225"/>
    <lineage>
        <taxon>Bacteria</taxon>
        <taxon>Pseudomonadati</taxon>
        <taxon>Pseudomonadota</taxon>
        <taxon>Alphaproteobacteria</taxon>
        <taxon>Sphingomonadales</taxon>
        <taxon>Sphingomonadaceae</taxon>
        <taxon>Sphingomonas</taxon>
    </lineage>
</organism>
<name>A0A502FYL9_9SPHN</name>
<dbReference type="PANTHER" id="PTHR34183">
    <property type="entry name" value="ENDOLYTIC PEPTIDOGLYCAN TRANSGLYCOSYLASE RLPA"/>
    <property type="match status" value="1"/>
</dbReference>
<dbReference type="RefSeq" id="WP_140848731.1">
    <property type="nucleotide sequence ID" value="NZ_RCZC01000002.1"/>
</dbReference>
<keyword evidence="4" id="KW-1185">Reference proteome</keyword>
<proteinExistence type="predicted"/>
<protein>
    <recommendedName>
        <fullName evidence="2">SPOR domain-containing protein</fullName>
    </recommendedName>
</protein>